<feature type="transmembrane region" description="Helical" evidence="8">
    <location>
        <begin position="143"/>
        <end position="163"/>
    </location>
</feature>
<dbReference type="PANTHER" id="PTHR24421">
    <property type="entry name" value="NITRATE/NITRITE SENSOR PROTEIN NARX-RELATED"/>
    <property type="match status" value="1"/>
</dbReference>
<dbReference type="RefSeq" id="WP_219058628.1">
    <property type="nucleotide sequence ID" value="NZ_JAHBBH010000014.1"/>
</dbReference>
<evidence type="ECO:0000256" key="5">
    <source>
        <dbReference type="ARBA" id="ARBA00023012"/>
    </source>
</evidence>
<keyword evidence="8" id="KW-1133">Transmembrane helix</keyword>
<feature type="transmembrane region" description="Helical" evidence="8">
    <location>
        <begin position="50"/>
        <end position="72"/>
    </location>
</feature>
<evidence type="ECO:0000256" key="7">
    <source>
        <dbReference type="SAM" id="MobiDB-lite"/>
    </source>
</evidence>
<sequence>MKQRDAAYADDPCGDRASHPHSAADSDDSRNVRTAGTTNDGMRNTVMDHLTAVIVAIGIGLTLTFAIMALAAGAVAIPATLAIIVACALTIVAYWHPLFAGCTVTLAWTCTCLVPPLAGGVTLMALPVACCVMLAARRNTRHGFMMAGAQLMALAVGTVLGVVRPADDFAAMAMLVTIPAAPVAGLLMAWKQRLDDAREAERELERRRRAMREQERRSAAATRIHDRVTNRLAYLILRIGNDQVEWADDSPDTARLRAELADLSAVAQGVLDETRNVIGILDGSRPPVTEADADPAGETAMLRDHLAEAANRLEALGFTVNADCSGMLPQRYDVDAVNVLHDLIDETGNNIAKHAQSRTDCSIHVMLGDQQAILTSCNRIRTDSGIPIDDVLNSGTGLRSKAERIHRLGGTLDHTAHGAIWKLSVRLPLRADSHASF</sequence>
<keyword evidence="6" id="KW-0175">Coiled coil</keyword>
<proteinExistence type="predicted"/>
<feature type="transmembrane region" description="Helical" evidence="8">
    <location>
        <begin position="169"/>
        <end position="190"/>
    </location>
</feature>
<feature type="compositionally biased region" description="Basic and acidic residues" evidence="7">
    <location>
        <begin position="1"/>
        <end position="31"/>
    </location>
</feature>
<comment type="caution">
    <text evidence="9">The sequence shown here is derived from an EMBL/GenBank/DDBJ whole genome shotgun (WGS) entry which is preliminary data.</text>
</comment>
<keyword evidence="4" id="KW-0418">Kinase</keyword>
<dbReference type="EC" id="2.7.13.3" evidence="2"/>
<keyword evidence="8" id="KW-0812">Transmembrane</keyword>
<evidence type="ECO:0000256" key="4">
    <source>
        <dbReference type="ARBA" id="ARBA00022777"/>
    </source>
</evidence>
<keyword evidence="10" id="KW-1185">Reference proteome</keyword>
<keyword evidence="5" id="KW-0902">Two-component regulatory system</keyword>
<dbReference type="PANTHER" id="PTHR24421:SF10">
    <property type="entry name" value="NITRATE_NITRITE SENSOR PROTEIN NARQ"/>
    <property type="match status" value="1"/>
</dbReference>
<dbReference type="Proteomes" id="UP000700815">
    <property type="component" value="Unassembled WGS sequence"/>
</dbReference>
<feature type="coiled-coil region" evidence="6">
    <location>
        <begin position="187"/>
        <end position="217"/>
    </location>
</feature>
<evidence type="ECO:0000256" key="1">
    <source>
        <dbReference type="ARBA" id="ARBA00000085"/>
    </source>
</evidence>
<keyword evidence="3" id="KW-0808">Transferase</keyword>
<accession>A0ABS6WEU5</accession>
<feature type="transmembrane region" description="Helical" evidence="8">
    <location>
        <begin position="117"/>
        <end position="136"/>
    </location>
</feature>
<evidence type="ECO:0000256" key="8">
    <source>
        <dbReference type="SAM" id="Phobius"/>
    </source>
</evidence>
<comment type="catalytic activity">
    <reaction evidence="1">
        <text>ATP + protein L-histidine = ADP + protein N-phospho-L-histidine.</text>
        <dbReference type="EC" id="2.7.13.3"/>
    </reaction>
</comment>
<evidence type="ECO:0000256" key="3">
    <source>
        <dbReference type="ARBA" id="ARBA00022679"/>
    </source>
</evidence>
<gene>
    <name evidence="9" type="ORF">KIH79_06275</name>
</gene>
<evidence type="ECO:0000256" key="2">
    <source>
        <dbReference type="ARBA" id="ARBA00012438"/>
    </source>
</evidence>
<reference evidence="9 10" key="1">
    <citation type="submission" date="2021-05" db="EMBL/GenBank/DDBJ databases">
        <title>Phylogenetic classification of ten novel species belonging to the genus Bifidobacterium comprising B. colchicus sp. nov., B. abeli sp. nov., B. bicoloris sp. nov., B. guerezis sp. nov., B. rosaliae sp. nov., B. santillanensis sp. nov., B. argentati sp. nov., B. amazzoni sp. nov., B. pluviali sp. nov., and B. pinnaculum sp. nov.</title>
        <authorList>
            <person name="Lugli G.A."/>
            <person name="Ruiz Garcia L."/>
            <person name="Margolles A."/>
            <person name="Ventura M."/>
        </authorList>
    </citation>
    <scope>NUCLEOTIDE SEQUENCE [LARGE SCALE GENOMIC DNA]</scope>
    <source>
        <strain evidence="9 10">82T10</strain>
    </source>
</reference>
<feature type="transmembrane region" description="Helical" evidence="8">
    <location>
        <begin position="79"/>
        <end position="97"/>
    </location>
</feature>
<protein>
    <recommendedName>
        <fullName evidence="2">histidine kinase</fullName>
        <ecNumber evidence="2">2.7.13.3</ecNumber>
    </recommendedName>
</protein>
<organism evidence="9 10">
    <name type="scientific">Bifidobacterium miconis</name>
    <dbReference type="NCBI Taxonomy" id="2834435"/>
    <lineage>
        <taxon>Bacteria</taxon>
        <taxon>Bacillati</taxon>
        <taxon>Actinomycetota</taxon>
        <taxon>Actinomycetes</taxon>
        <taxon>Bifidobacteriales</taxon>
        <taxon>Bifidobacteriaceae</taxon>
        <taxon>Bifidobacterium</taxon>
    </lineage>
</organism>
<evidence type="ECO:0000313" key="9">
    <source>
        <dbReference type="EMBL" id="MBW3092558.1"/>
    </source>
</evidence>
<dbReference type="EMBL" id="JAHBBH010000014">
    <property type="protein sequence ID" value="MBW3092558.1"/>
    <property type="molecule type" value="Genomic_DNA"/>
</dbReference>
<dbReference type="InterPro" id="IPR050482">
    <property type="entry name" value="Sensor_HK_TwoCompSys"/>
</dbReference>
<evidence type="ECO:0000256" key="6">
    <source>
        <dbReference type="SAM" id="Coils"/>
    </source>
</evidence>
<feature type="region of interest" description="Disordered" evidence="7">
    <location>
        <begin position="1"/>
        <end position="40"/>
    </location>
</feature>
<name>A0ABS6WEU5_9BIFI</name>
<keyword evidence="8" id="KW-0472">Membrane</keyword>
<evidence type="ECO:0000313" key="10">
    <source>
        <dbReference type="Proteomes" id="UP000700815"/>
    </source>
</evidence>